<evidence type="ECO:0000313" key="2">
    <source>
        <dbReference type="Proteomes" id="UP000229370"/>
    </source>
</evidence>
<dbReference type="Proteomes" id="UP000229370">
    <property type="component" value="Unassembled WGS sequence"/>
</dbReference>
<dbReference type="AlphaFoldDB" id="A0A2M8GMM2"/>
<comment type="caution">
    <text evidence="1">The sequence shown here is derived from an EMBL/GenBank/DDBJ whole genome shotgun (WGS) entry which is preliminary data.</text>
</comment>
<gene>
    <name evidence="1" type="ORF">CO007_02925</name>
</gene>
<protein>
    <submittedName>
        <fullName evidence="1">Uncharacterized protein</fullName>
    </submittedName>
</protein>
<evidence type="ECO:0000313" key="1">
    <source>
        <dbReference type="EMBL" id="PJC81778.1"/>
    </source>
</evidence>
<organism evidence="1 2">
    <name type="scientific">Candidatus Roizmanbacteria bacterium CG_4_8_14_3_um_filter_36_10</name>
    <dbReference type="NCBI Taxonomy" id="1974834"/>
    <lineage>
        <taxon>Bacteria</taxon>
        <taxon>Candidatus Roizmaniibacteriota</taxon>
    </lineage>
</organism>
<name>A0A2M8GMM2_9BACT</name>
<dbReference type="EMBL" id="PFQK01000051">
    <property type="protein sequence ID" value="PJC81778.1"/>
    <property type="molecule type" value="Genomic_DNA"/>
</dbReference>
<accession>A0A2M8GMM2</accession>
<sequence>MSFTQSNKIKKIKLSKKSIIETLNEILNLKINRLIISNSRNDSFFQFVIIDKVNFFLDFPDYPTNGNSKKAEFMLKVLFSHSFKLVKKAAYSTSLKEKEFIQEISGDNILIQANCGSNKNFLSELIEFLAKKVLILMSQDLLEVEYID</sequence>
<reference evidence="2" key="1">
    <citation type="submission" date="2017-09" db="EMBL/GenBank/DDBJ databases">
        <title>Depth-based differentiation of microbial function through sediment-hosted aquifers and enrichment of novel symbionts in the deep terrestrial subsurface.</title>
        <authorList>
            <person name="Probst A.J."/>
            <person name="Ladd B."/>
            <person name="Jarett J.K."/>
            <person name="Geller-Mcgrath D.E."/>
            <person name="Sieber C.M.K."/>
            <person name="Emerson J.B."/>
            <person name="Anantharaman K."/>
            <person name="Thomas B.C."/>
            <person name="Malmstrom R."/>
            <person name="Stieglmeier M."/>
            <person name="Klingl A."/>
            <person name="Woyke T."/>
            <person name="Ryan C.M."/>
            <person name="Banfield J.F."/>
        </authorList>
    </citation>
    <scope>NUCLEOTIDE SEQUENCE [LARGE SCALE GENOMIC DNA]</scope>
</reference>
<proteinExistence type="predicted"/>